<dbReference type="CDD" id="cd00067">
    <property type="entry name" value="GAL4"/>
    <property type="match status" value="1"/>
</dbReference>
<dbReference type="PROSITE" id="PS50048">
    <property type="entry name" value="ZN2_CY6_FUNGAL_2"/>
    <property type="match status" value="1"/>
</dbReference>
<dbReference type="Pfam" id="PF00172">
    <property type="entry name" value="Zn_clus"/>
    <property type="match status" value="1"/>
</dbReference>
<keyword evidence="6" id="KW-0539">Nucleus</keyword>
<dbReference type="PANTHER" id="PTHR47540:SF2">
    <property type="entry name" value="ZN(II)2CYS6 TRANSCRIPTION FACTOR (EUROFUNG)"/>
    <property type="match status" value="1"/>
</dbReference>
<dbReference type="CDD" id="cd12148">
    <property type="entry name" value="fungal_TF_MHR"/>
    <property type="match status" value="1"/>
</dbReference>
<evidence type="ECO:0000256" key="2">
    <source>
        <dbReference type="ARBA" id="ARBA00022723"/>
    </source>
</evidence>
<dbReference type="InterPro" id="IPR007219">
    <property type="entry name" value="XnlR_reg_dom"/>
</dbReference>
<reference evidence="10 11" key="1">
    <citation type="submission" date="2019-06" db="EMBL/GenBank/DDBJ databases">
        <authorList>
            <person name="Broberg M."/>
        </authorList>
    </citation>
    <scope>NUCLEOTIDE SEQUENCE [LARGE SCALE GENOMIC DNA]</scope>
</reference>
<feature type="domain" description="Zn(2)-C6 fungal-type" evidence="9">
    <location>
        <begin position="15"/>
        <end position="44"/>
    </location>
</feature>
<proteinExistence type="predicted"/>
<dbReference type="EMBL" id="CABFNS010000715">
    <property type="protein sequence ID" value="VUC24078.1"/>
    <property type="molecule type" value="Genomic_DNA"/>
</dbReference>
<keyword evidence="5" id="KW-0804">Transcription</keyword>
<name>A0ABY6U1U5_BIOOC</name>
<keyword evidence="3" id="KW-0805">Transcription regulation</keyword>
<evidence type="ECO:0000313" key="10">
    <source>
        <dbReference type="EMBL" id="VUC24078.1"/>
    </source>
</evidence>
<evidence type="ECO:0000256" key="8">
    <source>
        <dbReference type="SAM" id="Phobius"/>
    </source>
</evidence>
<evidence type="ECO:0000256" key="3">
    <source>
        <dbReference type="ARBA" id="ARBA00023015"/>
    </source>
</evidence>
<dbReference type="SMART" id="SM00906">
    <property type="entry name" value="Fungal_trans"/>
    <property type="match status" value="1"/>
</dbReference>
<feature type="region of interest" description="Disordered" evidence="7">
    <location>
        <begin position="101"/>
        <end position="141"/>
    </location>
</feature>
<organism evidence="10 11">
    <name type="scientific">Bionectria ochroleuca</name>
    <name type="common">Gliocladium roseum</name>
    <dbReference type="NCBI Taxonomy" id="29856"/>
    <lineage>
        <taxon>Eukaryota</taxon>
        <taxon>Fungi</taxon>
        <taxon>Dikarya</taxon>
        <taxon>Ascomycota</taxon>
        <taxon>Pezizomycotina</taxon>
        <taxon>Sordariomycetes</taxon>
        <taxon>Hypocreomycetidae</taxon>
        <taxon>Hypocreales</taxon>
        <taxon>Bionectriaceae</taxon>
        <taxon>Clonostachys</taxon>
    </lineage>
</organism>
<keyword evidence="2" id="KW-0479">Metal-binding</keyword>
<gene>
    <name evidence="10" type="ORF">CLO192961_LOCUS132629</name>
</gene>
<dbReference type="InterPro" id="IPR036864">
    <property type="entry name" value="Zn2-C6_fun-type_DNA-bd_sf"/>
</dbReference>
<keyword evidence="11" id="KW-1185">Reference proteome</keyword>
<evidence type="ECO:0000256" key="4">
    <source>
        <dbReference type="ARBA" id="ARBA00023125"/>
    </source>
</evidence>
<sequence>MPPRISKKRSKTHRACVTCRNQKKKCSGTKPCDHCSRLRRWCTFEAEDQQSHSTPRGNGQQLEDDIIGTELLPSIHDVILASEPLEPSLGHVEDVPTLQAGNEADIDVTSPEVSNSRGFYSTEASRRGSMEPTSKDPAGNAVGPISAYTWVQRAFMRLNKAKRLQENKAAIYEAATARITEYGDANPGGEPQPLPLHEIMGADHHWLQKLTDCFFERACATYRYLHRPTVNSWVQSLASNDIDSLTPAQVAVLCSLLAHGRHYLFSHESSVMRFTESTVLDCERLLATAKLYLDQERGAPTLESIQARLVLVHFLLSSGRPSQAWFTFGLAVQLSLAMGLHQRRPRRDDPSIFYREMSCRVFWSVYATDKYLSIVLGRPTLLHDDGITQRYPSGARDELLSGAVNSAVAEHEEYDSEIEATVLQAKLCRIISQVISSNYKMGTSTLLKATAENNARLEDWQRQVPLHLSGAVRPSSLNAVFQRQATVLRLFYHHAIMLTNRPLLLQSFTQSQKPSSADASSIAIKKGVDACVSSAIEVVERSIQFATEGQRFAVFWFTQNVAFIAISILYLSILRTLASKTGLLPADDERLLSQAHQAHQCLAEASQGNSPGLRYAVVLEELRKEIDHQLRRQKTSSAALNVSEQVPNEEGCLTNAFNPAECAVSTVTNSTGYSNISELDFEDFNVEDTSLFWPDFDVALLNNAFIGNSL</sequence>
<dbReference type="Proteomes" id="UP000766486">
    <property type="component" value="Unassembled WGS sequence"/>
</dbReference>
<dbReference type="InterPro" id="IPR001138">
    <property type="entry name" value="Zn2Cys6_DnaBD"/>
</dbReference>
<dbReference type="Pfam" id="PF04082">
    <property type="entry name" value="Fungal_trans"/>
    <property type="match status" value="1"/>
</dbReference>
<keyword evidence="8" id="KW-1133">Transmembrane helix</keyword>
<protein>
    <recommendedName>
        <fullName evidence="9">Zn(2)-C6 fungal-type domain-containing protein</fullName>
    </recommendedName>
</protein>
<evidence type="ECO:0000313" key="11">
    <source>
        <dbReference type="Proteomes" id="UP000766486"/>
    </source>
</evidence>
<evidence type="ECO:0000256" key="6">
    <source>
        <dbReference type="ARBA" id="ARBA00023242"/>
    </source>
</evidence>
<dbReference type="InterPro" id="IPR051711">
    <property type="entry name" value="Stress_Response_Reg"/>
</dbReference>
<evidence type="ECO:0000259" key="9">
    <source>
        <dbReference type="PROSITE" id="PS50048"/>
    </source>
</evidence>
<dbReference type="Gene3D" id="4.10.240.10">
    <property type="entry name" value="Zn(2)-C6 fungal-type DNA-binding domain"/>
    <property type="match status" value="1"/>
</dbReference>
<comment type="subcellular location">
    <subcellularLocation>
        <location evidence="1">Nucleus</location>
    </subcellularLocation>
</comment>
<dbReference type="PROSITE" id="PS00463">
    <property type="entry name" value="ZN2_CY6_FUNGAL_1"/>
    <property type="match status" value="1"/>
</dbReference>
<accession>A0ABY6U1U5</accession>
<feature type="compositionally biased region" description="Polar residues" evidence="7">
    <location>
        <begin position="111"/>
        <end position="123"/>
    </location>
</feature>
<comment type="caution">
    <text evidence="10">The sequence shown here is derived from an EMBL/GenBank/DDBJ whole genome shotgun (WGS) entry which is preliminary data.</text>
</comment>
<evidence type="ECO:0000256" key="7">
    <source>
        <dbReference type="SAM" id="MobiDB-lite"/>
    </source>
</evidence>
<dbReference type="SUPFAM" id="SSF57701">
    <property type="entry name" value="Zn2/Cys6 DNA-binding domain"/>
    <property type="match status" value="1"/>
</dbReference>
<keyword evidence="4" id="KW-0238">DNA-binding</keyword>
<dbReference type="PANTHER" id="PTHR47540">
    <property type="entry name" value="THIAMINE REPRESSIBLE GENES REGULATORY PROTEIN THI5"/>
    <property type="match status" value="1"/>
</dbReference>
<feature type="transmembrane region" description="Helical" evidence="8">
    <location>
        <begin position="552"/>
        <end position="573"/>
    </location>
</feature>
<keyword evidence="8" id="KW-0812">Transmembrane</keyword>
<dbReference type="SMART" id="SM00066">
    <property type="entry name" value="GAL4"/>
    <property type="match status" value="1"/>
</dbReference>
<keyword evidence="8" id="KW-0472">Membrane</keyword>
<evidence type="ECO:0000256" key="1">
    <source>
        <dbReference type="ARBA" id="ARBA00004123"/>
    </source>
</evidence>
<evidence type="ECO:0000256" key="5">
    <source>
        <dbReference type="ARBA" id="ARBA00023163"/>
    </source>
</evidence>